<gene>
    <name evidence="1" type="ORF">Pint_36380</name>
</gene>
<proteinExistence type="predicted"/>
<name>A0ACC0Y1H8_9ROSI</name>
<evidence type="ECO:0000313" key="1">
    <source>
        <dbReference type="EMBL" id="KAJ0028257.1"/>
    </source>
</evidence>
<sequence length="221" mass="24938">MAAATPNSAGSSNIGAVKDPWLNHVNIRRRAFMCNRCKKTFPTSNALGGHQNAHRRERLEERRVSMEERVFRGIEDNPVLYPNDHGSQVEEQNQIIDYLAKPAAKPNGFGTGEVASLPWFGFGDEFVEDEIVYLWETEETMKKYENFFLKYLGESNDGDDEYVKEIEVVAFSNEEGEVWKKVDVVLPELKLMSDEKGEASSSSRGAINGAEIDDLDLTLKL</sequence>
<organism evidence="1 2">
    <name type="scientific">Pistacia integerrima</name>
    <dbReference type="NCBI Taxonomy" id="434235"/>
    <lineage>
        <taxon>Eukaryota</taxon>
        <taxon>Viridiplantae</taxon>
        <taxon>Streptophyta</taxon>
        <taxon>Embryophyta</taxon>
        <taxon>Tracheophyta</taxon>
        <taxon>Spermatophyta</taxon>
        <taxon>Magnoliopsida</taxon>
        <taxon>eudicotyledons</taxon>
        <taxon>Gunneridae</taxon>
        <taxon>Pentapetalae</taxon>
        <taxon>rosids</taxon>
        <taxon>malvids</taxon>
        <taxon>Sapindales</taxon>
        <taxon>Anacardiaceae</taxon>
        <taxon>Pistacia</taxon>
    </lineage>
</organism>
<accession>A0ACC0Y1H8</accession>
<evidence type="ECO:0000313" key="2">
    <source>
        <dbReference type="Proteomes" id="UP001163603"/>
    </source>
</evidence>
<protein>
    <submittedName>
        <fullName evidence="1">Uncharacterized protein</fullName>
    </submittedName>
</protein>
<dbReference type="Proteomes" id="UP001163603">
    <property type="component" value="Chromosome 9"/>
</dbReference>
<dbReference type="EMBL" id="CM047744">
    <property type="protein sequence ID" value="KAJ0028257.1"/>
    <property type="molecule type" value="Genomic_DNA"/>
</dbReference>
<comment type="caution">
    <text evidence="1">The sequence shown here is derived from an EMBL/GenBank/DDBJ whole genome shotgun (WGS) entry which is preliminary data.</text>
</comment>
<reference evidence="2" key="1">
    <citation type="journal article" date="2023" name="G3 (Bethesda)">
        <title>Genome assembly and association tests identify interacting loci associated with vigor, precocity, and sex in interspecific pistachio rootstocks.</title>
        <authorList>
            <person name="Palmer W."/>
            <person name="Jacygrad E."/>
            <person name="Sagayaradj S."/>
            <person name="Cavanaugh K."/>
            <person name="Han R."/>
            <person name="Bertier L."/>
            <person name="Beede B."/>
            <person name="Kafkas S."/>
            <person name="Golino D."/>
            <person name="Preece J."/>
            <person name="Michelmore R."/>
        </authorList>
    </citation>
    <scope>NUCLEOTIDE SEQUENCE [LARGE SCALE GENOMIC DNA]</scope>
</reference>
<keyword evidence="2" id="KW-1185">Reference proteome</keyword>